<dbReference type="Proteomes" id="UP001652338">
    <property type="component" value="Unassembled WGS sequence"/>
</dbReference>
<dbReference type="NCBIfam" id="TIGR00254">
    <property type="entry name" value="GGDEF"/>
    <property type="match status" value="1"/>
</dbReference>
<organism evidence="7 8">
    <name type="scientific">Muricoprocola aceti</name>
    <dbReference type="NCBI Taxonomy" id="2981772"/>
    <lineage>
        <taxon>Bacteria</taxon>
        <taxon>Bacillati</taxon>
        <taxon>Bacillota</taxon>
        <taxon>Clostridia</taxon>
        <taxon>Lachnospirales</taxon>
        <taxon>Lachnospiraceae</taxon>
        <taxon>Muricoprocola</taxon>
    </lineage>
</organism>
<dbReference type="SUPFAM" id="SSF52172">
    <property type="entry name" value="CheY-like"/>
    <property type="match status" value="1"/>
</dbReference>
<feature type="domain" description="EAL" evidence="5">
    <location>
        <begin position="526"/>
        <end position="778"/>
    </location>
</feature>
<dbReference type="Gene3D" id="3.20.20.450">
    <property type="entry name" value="EAL domain"/>
    <property type="match status" value="1"/>
</dbReference>
<evidence type="ECO:0000256" key="2">
    <source>
        <dbReference type="ARBA" id="ARBA00024867"/>
    </source>
</evidence>
<dbReference type="InterPro" id="IPR050706">
    <property type="entry name" value="Cyclic-di-GMP_PDE-like"/>
</dbReference>
<dbReference type="PANTHER" id="PTHR33121">
    <property type="entry name" value="CYCLIC DI-GMP PHOSPHODIESTERASE PDEF"/>
    <property type="match status" value="1"/>
</dbReference>
<dbReference type="SMART" id="SM00267">
    <property type="entry name" value="GGDEF"/>
    <property type="match status" value="1"/>
</dbReference>
<dbReference type="InterPro" id="IPR035919">
    <property type="entry name" value="EAL_sf"/>
</dbReference>
<dbReference type="Gene3D" id="3.30.70.270">
    <property type="match status" value="1"/>
</dbReference>
<dbReference type="PROSITE" id="PS50883">
    <property type="entry name" value="EAL"/>
    <property type="match status" value="1"/>
</dbReference>
<name>A0ABT2SNZ8_9FIRM</name>
<dbReference type="PANTHER" id="PTHR33121:SF79">
    <property type="entry name" value="CYCLIC DI-GMP PHOSPHODIESTERASE PDED-RELATED"/>
    <property type="match status" value="1"/>
</dbReference>
<evidence type="ECO:0000259" key="6">
    <source>
        <dbReference type="PROSITE" id="PS50887"/>
    </source>
</evidence>
<proteinExistence type="predicted"/>
<dbReference type="InterPro" id="IPR029787">
    <property type="entry name" value="Nucleotide_cyclase"/>
</dbReference>
<feature type="domain" description="Response regulatory" evidence="4">
    <location>
        <begin position="234"/>
        <end position="351"/>
    </location>
</feature>
<dbReference type="RefSeq" id="WP_262655472.1">
    <property type="nucleotide sequence ID" value="NZ_JAOQKE010000020.1"/>
</dbReference>
<evidence type="ECO:0000256" key="1">
    <source>
        <dbReference type="ARBA" id="ARBA00018672"/>
    </source>
</evidence>
<dbReference type="CDD" id="cd01949">
    <property type="entry name" value="GGDEF"/>
    <property type="match status" value="1"/>
</dbReference>
<dbReference type="Pfam" id="PF00072">
    <property type="entry name" value="Response_reg"/>
    <property type="match status" value="1"/>
</dbReference>
<feature type="modified residue" description="4-aspartylphosphate" evidence="3">
    <location>
        <position position="284"/>
    </location>
</feature>
<reference evidence="7 8" key="1">
    <citation type="journal article" date="2021" name="ISME Commun">
        <title>Automated analysis of genomic sequences facilitates high-throughput and comprehensive description of bacteria.</title>
        <authorList>
            <person name="Hitch T.C.A."/>
        </authorList>
    </citation>
    <scope>NUCLEOTIDE SEQUENCE [LARGE SCALE GENOMIC DNA]</scope>
    <source>
        <strain evidence="7 8">Sanger_29</strain>
    </source>
</reference>
<evidence type="ECO:0000313" key="8">
    <source>
        <dbReference type="Proteomes" id="UP001652338"/>
    </source>
</evidence>
<dbReference type="Pfam" id="PF00990">
    <property type="entry name" value="GGDEF"/>
    <property type="match status" value="1"/>
</dbReference>
<accession>A0ABT2SNZ8</accession>
<protein>
    <recommendedName>
        <fullName evidence="1">Stage 0 sporulation protein A homolog</fullName>
    </recommendedName>
</protein>
<keyword evidence="3" id="KW-0597">Phosphoprotein</keyword>
<gene>
    <name evidence="7" type="ORF">OCV47_12745</name>
</gene>
<evidence type="ECO:0000259" key="5">
    <source>
        <dbReference type="PROSITE" id="PS50883"/>
    </source>
</evidence>
<dbReference type="SUPFAM" id="SSF55073">
    <property type="entry name" value="Nucleotide cyclase"/>
    <property type="match status" value="1"/>
</dbReference>
<comment type="caution">
    <text evidence="7">The sequence shown here is derived from an EMBL/GenBank/DDBJ whole genome shotgun (WGS) entry which is preliminary data.</text>
</comment>
<comment type="function">
    <text evidence="2">May play the central regulatory role in sporulation. It may be an element of the effector pathway responsible for the activation of sporulation genes in response to nutritional stress. Spo0A may act in concert with spo0H (a sigma factor) to control the expression of some genes that are critical to the sporulation process.</text>
</comment>
<dbReference type="InterPro" id="IPR001633">
    <property type="entry name" value="EAL_dom"/>
</dbReference>
<evidence type="ECO:0000259" key="4">
    <source>
        <dbReference type="PROSITE" id="PS50110"/>
    </source>
</evidence>
<evidence type="ECO:0000313" key="7">
    <source>
        <dbReference type="EMBL" id="MCU6726196.1"/>
    </source>
</evidence>
<dbReference type="InterPro" id="IPR000160">
    <property type="entry name" value="GGDEF_dom"/>
</dbReference>
<dbReference type="InterPro" id="IPR043128">
    <property type="entry name" value="Rev_trsase/Diguanyl_cyclase"/>
</dbReference>
<feature type="domain" description="GGDEF" evidence="6">
    <location>
        <begin position="391"/>
        <end position="517"/>
    </location>
</feature>
<dbReference type="Pfam" id="PF00563">
    <property type="entry name" value="EAL"/>
    <property type="match status" value="1"/>
</dbReference>
<dbReference type="EMBL" id="JAOQKE010000020">
    <property type="protein sequence ID" value="MCU6726196.1"/>
    <property type="molecule type" value="Genomic_DNA"/>
</dbReference>
<dbReference type="InterPro" id="IPR011006">
    <property type="entry name" value="CheY-like_superfamily"/>
</dbReference>
<sequence>MYQVLGRGKKCYQCLMNLGAPCEVCPVNNQIEGPHTYLDPIRHRYETVDAVEINMKDHSCGHAMVFSTVGTGEKLVGLLPNNEESLRQLSVINILGNGYSDILSVNTRTQQMQSYRYSGQVLTWNPMLYTDDVYEKTMRQYIEEAVVPEDQGKLKILLNMPELCEQLKALNRITMHYRVKIGEEIHYYYLKCARLEEREDLENIVFAFANEDNDVRRNELESMIVPRKTVTKRKILVVEDNELNREMLTELLVGQFEVLTAENGEEGLKMLSQHYKELSAVLLDVYMPVCDGFEFLERIKDDIMLSSVPVIVTTGSNRPEDEEHCLELGAVDFVSKPYNPKVVKGRLNSVIKLRESAAALSAIEYDELTGLYTRQAFFHHAKTLINYKSDQKFHIIVADIRNFKLVNSIYGDKAGDRVLVYIAKVFSDSMKEGILARYGSDQFVCITYGEMDLSVETVEERVKKIVEEAPIQNLVIKYGIYENADLTQPLTIICDRAFMAMKSIQYSYEHSVATYDSAMSQQHIRELMMENDFDRAIADEEFVVWYQPKYDVKTERIAGAEALVRWKKSDGTMISPGEFIPLFEKNGLIVRLDEYVFRKVCQKQKERMKQGKVVLPVSVNLSRATLHHDGIVERYAQIVYDNENPFESVPIELTETAALYSIQIQGLTEKMVNVGFMLHMDDFGSGYSSMTSLNVLPFHVLKLDKALIDYIGNSRGDQVIQHTIALAHGLDMKVLAEGVEKKEQVEFLRKMQCDEIQGFYYAMPQPYEVYDAMVEKEQSERK</sequence>
<dbReference type="SUPFAM" id="SSF141868">
    <property type="entry name" value="EAL domain-like"/>
    <property type="match status" value="1"/>
</dbReference>
<dbReference type="InterPro" id="IPR001789">
    <property type="entry name" value="Sig_transdc_resp-reg_receiver"/>
</dbReference>
<keyword evidence="8" id="KW-1185">Reference proteome</keyword>
<dbReference type="SMART" id="SM00052">
    <property type="entry name" value="EAL"/>
    <property type="match status" value="1"/>
</dbReference>
<evidence type="ECO:0000256" key="3">
    <source>
        <dbReference type="PROSITE-ProRule" id="PRU00169"/>
    </source>
</evidence>
<dbReference type="PROSITE" id="PS50110">
    <property type="entry name" value="RESPONSE_REGULATORY"/>
    <property type="match status" value="1"/>
</dbReference>
<dbReference type="Gene3D" id="3.40.50.2300">
    <property type="match status" value="1"/>
</dbReference>
<dbReference type="CDD" id="cd01948">
    <property type="entry name" value="EAL"/>
    <property type="match status" value="1"/>
</dbReference>
<dbReference type="SMART" id="SM00448">
    <property type="entry name" value="REC"/>
    <property type="match status" value="1"/>
</dbReference>
<dbReference type="PROSITE" id="PS50887">
    <property type="entry name" value="GGDEF"/>
    <property type="match status" value="1"/>
</dbReference>